<dbReference type="STRING" id="6573.A0A210QYT0"/>
<reference evidence="2 3" key="1">
    <citation type="journal article" date="2017" name="Nat. Ecol. Evol.">
        <title>Scallop genome provides insights into evolution of bilaterian karyotype and development.</title>
        <authorList>
            <person name="Wang S."/>
            <person name="Zhang J."/>
            <person name="Jiao W."/>
            <person name="Li J."/>
            <person name="Xun X."/>
            <person name="Sun Y."/>
            <person name="Guo X."/>
            <person name="Huan P."/>
            <person name="Dong B."/>
            <person name="Zhang L."/>
            <person name="Hu X."/>
            <person name="Sun X."/>
            <person name="Wang J."/>
            <person name="Zhao C."/>
            <person name="Wang Y."/>
            <person name="Wang D."/>
            <person name="Huang X."/>
            <person name="Wang R."/>
            <person name="Lv J."/>
            <person name="Li Y."/>
            <person name="Zhang Z."/>
            <person name="Liu B."/>
            <person name="Lu W."/>
            <person name="Hui Y."/>
            <person name="Liang J."/>
            <person name="Zhou Z."/>
            <person name="Hou R."/>
            <person name="Li X."/>
            <person name="Liu Y."/>
            <person name="Li H."/>
            <person name="Ning X."/>
            <person name="Lin Y."/>
            <person name="Zhao L."/>
            <person name="Xing Q."/>
            <person name="Dou J."/>
            <person name="Li Y."/>
            <person name="Mao J."/>
            <person name="Guo H."/>
            <person name="Dou H."/>
            <person name="Li T."/>
            <person name="Mu C."/>
            <person name="Jiang W."/>
            <person name="Fu Q."/>
            <person name="Fu X."/>
            <person name="Miao Y."/>
            <person name="Liu J."/>
            <person name="Yu Q."/>
            <person name="Li R."/>
            <person name="Liao H."/>
            <person name="Li X."/>
            <person name="Kong Y."/>
            <person name="Jiang Z."/>
            <person name="Chourrout D."/>
            <person name="Li R."/>
            <person name="Bao Z."/>
        </authorList>
    </citation>
    <scope>NUCLEOTIDE SEQUENCE [LARGE SCALE GENOMIC DNA]</scope>
    <source>
        <strain evidence="2 3">PY_sf001</strain>
    </source>
</reference>
<dbReference type="AlphaFoldDB" id="A0A210QYT0"/>
<evidence type="ECO:0008006" key="4">
    <source>
        <dbReference type="Google" id="ProtNLM"/>
    </source>
</evidence>
<accession>A0A210QYT0</accession>
<comment type="caution">
    <text evidence="2">The sequence shown here is derived from an EMBL/GenBank/DDBJ whole genome shotgun (WGS) entry which is preliminary data.</text>
</comment>
<protein>
    <recommendedName>
        <fullName evidence="4">Protein FAM181B</fullName>
    </recommendedName>
</protein>
<dbReference type="InterPro" id="IPR029359">
    <property type="entry name" value="FAM181"/>
</dbReference>
<dbReference type="EMBL" id="NEDP02001185">
    <property type="protein sequence ID" value="OWF53909.1"/>
    <property type="molecule type" value="Genomic_DNA"/>
</dbReference>
<keyword evidence="3" id="KW-1185">Reference proteome</keyword>
<feature type="compositionally biased region" description="Low complexity" evidence="1">
    <location>
        <begin position="231"/>
        <end position="249"/>
    </location>
</feature>
<proteinExistence type="predicted"/>
<evidence type="ECO:0000313" key="2">
    <source>
        <dbReference type="EMBL" id="OWF53909.1"/>
    </source>
</evidence>
<dbReference type="Pfam" id="PF15238">
    <property type="entry name" value="TEADIR3"/>
    <property type="match status" value="1"/>
</dbReference>
<evidence type="ECO:0000313" key="3">
    <source>
        <dbReference type="Proteomes" id="UP000242188"/>
    </source>
</evidence>
<gene>
    <name evidence="2" type="ORF">KP79_PYT13097</name>
</gene>
<evidence type="ECO:0000256" key="1">
    <source>
        <dbReference type="SAM" id="MobiDB-lite"/>
    </source>
</evidence>
<dbReference type="InterPro" id="IPR053819">
    <property type="entry name" value="TEADIR3_omega_loop"/>
</dbReference>
<name>A0A210QYT0_MIZYE</name>
<dbReference type="PANTHER" id="PTHR33766:SF2">
    <property type="entry name" value="PROTEIN FAM181B"/>
    <property type="match status" value="1"/>
</dbReference>
<feature type="region of interest" description="Disordered" evidence="1">
    <location>
        <begin position="1"/>
        <end position="31"/>
    </location>
</feature>
<dbReference type="Proteomes" id="UP000242188">
    <property type="component" value="Unassembled WGS sequence"/>
</dbReference>
<sequence>MTSVMSLPFLPEVGEPRNAVSSRPHDSETSNLLSFVDMASSNIKLALDKPSRSKRKVNHRKYLQKQLKRCGNSSTSHSEGRQVDIQGALCNGGQTKCSRKETTQIGLQIKSLQALFDPKTLHEKCCTDQTTKPTSTTKVPLRKRNLPPSFFIEPASSLEGIDPDQVLQATENTHTDLQLCSDVTNHEFPADTLDSILGQTELQELLAGPWTDSIRDNFSMPRCDHSLDNCSPRSFSDSSDGMSSSASVSPGIPGQSSDWIANFLSQQTGNFQNSSMFADGYTSAQNPLIPIGDSRIGDVTDSQSLEDRLFIEQTFPGQTFSGSNGTPCDTTPLPTFPQAFCSSASLQENFQNVYPWSDAQIQPCYTYL</sequence>
<dbReference type="OrthoDB" id="5981837at2759"/>
<organism evidence="2 3">
    <name type="scientific">Mizuhopecten yessoensis</name>
    <name type="common">Japanese scallop</name>
    <name type="synonym">Patinopecten yessoensis</name>
    <dbReference type="NCBI Taxonomy" id="6573"/>
    <lineage>
        <taxon>Eukaryota</taxon>
        <taxon>Metazoa</taxon>
        <taxon>Spiralia</taxon>
        <taxon>Lophotrochozoa</taxon>
        <taxon>Mollusca</taxon>
        <taxon>Bivalvia</taxon>
        <taxon>Autobranchia</taxon>
        <taxon>Pteriomorphia</taxon>
        <taxon>Pectinida</taxon>
        <taxon>Pectinoidea</taxon>
        <taxon>Pectinidae</taxon>
        <taxon>Mizuhopecten</taxon>
    </lineage>
</organism>
<dbReference type="PANTHER" id="PTHR33766">
    <property type="entry name" value="PROTEIN FAM181B"/>
    <property type="match status" value="1"/>
</dbReference>
<feature type="region of interest" description="Disordered" evidence="1">
    <location>
        <begin position="231"/>
        <end position="253"/>
    </location>
</feature>